<evidence type="ECO:0000313" key="2">
    <source>
        <dbReference type="EMBL" id="PWS29445.1"/>
    </source>
</evidence>
<accession>A0A317ESQ8</accession>
<reference evidence="2 3" key="1">
    <citation type="submission" date="2018-05" db="EMBL/GenBank/DDBJ databases">
        <title>Pedobacter paludis sp. nov., isolated from wetland soil.</title>
        <authorList>
            <person name="Zhang Y."/>
            <person name="Wang G."/>
        </authorList>
    </citation>
    <scope>NUCLEOTIDE SEQUENCE [LARGE SCALE GENOMIC DNA]</scope>
    <source>
        <strain evidence="2 3">KCTC22721</strain>
    </source>
</reference>
<feature type="domain" description="Peptidase S24/S26A/S26B/S26C" evidence="1">
    <location>
        <begin position="25"/>
        <end position="130"/>
    </location>
</feature>
<dbReference type="Gene3D" id="2.10.109.10">
    <property type="entry name" value="Umud Fragment, subunit A"/>
    <property type="match status" value="1"/>
</dbReference>
<name>A0A317ESQ8_9SPHI</name>
<organism evidence="2 3">
    <name type="scientific">Pedobacter yonginense</name>
    <dbReference type="NCBI Taxonomy" id="651869"/>
    <lineage>
        <taxon>Bacteria</taxon>
        <taxon>Pseudomonadati</taxon>
        <taxon>Bacteroidota</taxon>
        <taxon>Sphingobacteriia</taxon>
        <taxon>Sphingobacteriales</taxon>
        <taxon>Sphingobacteriaceae</taxon>
        <taxon>Pedobacter</taxon>
    </lineage>
</organism>
<dbReference type="Proteomes" id="UP000245379">
    <property type="component" value="Unassembled WGS sequence"/>
</dbReference>
<sequence length="148" mass="16773">MIRELEIPKNNVLDTLDNPGRVSGFISPAEDYKQRRLHIAQRIVSDPTNTFYFEADDDHMRYFGIMKGSIIIVDKSIQVKSGMLIVCCVDDEWLTRKLLVNGAHTYLCINDGMDACMNITGKNITVFGAVTWTCLPHSNQNHVRTGRL</sequence>
<dbReference type="InterPro" id="IPR015927">
    <property type="entry name" value="Peptidase_S24_S26A/B/C"/>
</dbReference>
<evidence type="ECO:0000259" key="1">
    <source>
        <dbReference type="Pfam" id="PF00717"/>
    </source>
</evidence>
<dbReference type="Pfam" id="PF00717">
    <property type="entry name" value="Peptidase_S24"/>
    <property type="match status" value="1"/>
</dbReference>
<dbReference type="EMBL" id="QGNZ01000001">
    <property type="protein sequence ID" value="PWS29445.1"/>
    <property type="molecule type" value="Genomic_DNA"/>
</dbReference>
<comment type="caution">
    <text evidence="2">The sequence shown here is derived from an EMBL/GenBank/DDBJ whole genome shotgun (WGS) entry which is preliminary data.</text>
</comment>
<dbReference type="RefSeq" id="WP_109924869.1">
    <property type="nucleotide sequence ID" value="NZ_QGNZ01000001.1"/>
</dbReference>
<protein>
    <recommendedName>
        <fullName evidence="1">Peptidase S24/S26A/S26B/S26C domain-containing protein</fullName>
    </recommendedName>
</protein>
<dbReference type="SUPFAM" id="SSF51306">
    <property type="entry name" value="LexA/Signal peptidase"/>
    <property type="match status" value="1"/>
</dbReference>
<dbReference type="AlphaFoldDB" id="A0A317ESQ8"/>
<evidence type="ECO:0000313" key="3">
    <source>
        <dbReference type="Proteomes" id="UP000245379"/>
    </source>
</evidence>
<gene>
    <name evidence="2" type="ORF">DHW03_06420</name>
</gene>
<proteinExistence type="predicted"/>
<dbReference type="InterPro" id="IPR036286">
    <property type="entry name" value="LexA/Signal_pep-like_sf"/>
</dbReference>
<dbReference type="OrthoDB" id="9787787at2"/>
<keyword evidence="3" id="KW-1185">Reference proteome</keyword>